<proteinExistence type="inferred from homology"/>
<accession>A0A9D2MSR0</accession>
<dbReference type="Gene3D" id="2.115.10.20">
    <property type="entry name" value="Glycosyl hydrolase domain, family 43"/>
    <property type="match status" value="1"/>
</dbReference>
<dbReference type="GO" id="GO:0005975">
    <property type="term" value="P:carbohydrate metabolic process"/>
    <property type="evidence" value="ECO:0007669"/>
    <property type="project" value="InterPro"/>
</dbReference>
<dbReference type="EMBL" id="DWXE01000039">
    <property type="protein sequence ID" value="HJB91736.1"/>
    <property type="molecule type" value="Genomic_DNA"/>
</dbReference>
<dbReference type="InterPro" id="IPR023296">
    <property type="entry name" value="Glyco_hydro_beta-prop_sf"/>
</dbReference>
<comment type="caution">
    <text evidence="6">The sequence shown here is derived from an EMBL/GenBank/DDBJ whole genome shotgun (WGS) entry which is preliminary data.</text>
</comment>
<comment type="similarity">
    <text evidence="1">Belongs to the glycosyl hydrolase 32 family.</text>
</comment>
<evidence type="ECO:0000256" key="4">
    <source>
        <dbReference type="ARBA" id="ARBA00023295"/>
    </source>
</evidence>
<dbReference type="SMART" id="SM00640">
    <property type="entry name" value="Glyco_32"/>
    <property type="match status" value="1"/>
</dbReference>
<dbReference type="PANTHER" id="PTHR43101:SF1">
    <property type="entry name" value="BETA-FRUCTOSIDASE"/>
    <property type="match status" value="1"/>
</dbReference>
<dbReference type="CDD" id="cd08995">
    <property type="entry name" value="GH32_EcAec43-like"/>
    <property type="match status" value="1"/>
</dbReference>
<dbReference type="Pfam" id="PF00251">
    <property type="entry name" value="Glyco_hydro_32N"/>
    <property type="match status" value="1"/>
</dbReference>
<dbReference type="GO" id="GO:0004564">
    <property type="term" value="F:beta-fructofuranosidase activity"/>
    <property type="evidence" value="ECO:0007669"/>
    <property type="project" value="UniProtKB-EC"/>
</dbReference>
<reference evidence="6" key="1">
    <citation type="journal article" date="2021" name="PeerJ">
        <title>Extensive microbial diversity within the chicken gut microbiome revealed by metagenomics and culture.</title>
        <authorList>
            <person name="Gilroy R."/>
            <person name="Ravi A."/>
            <person name="Getino M."/>
            <person name="Pursley I."/>
            <person name="Horton D.L."/>
            <person name="Alikhan N.F."/>
            <person name="Baker D."/>
            <person name="Gharbi K."/>
            <person name="Hall N."/>
            <person name="Watson M."/>
            <person name="Adriaenssens E.M."/>
            <person name="Foster-Nyarko E."/>
            <person name="Jarju S."/>
            <person name="Secka A."/>
            <person name="Antonio M."/>
            <person name="Oren A."/>
            <person name="Chaudhuri R.R."/>
            <person name="La Ragione R."/>
            <person name="Hildebrand F."/>
            <person name="Pallen M.J."/>
        </authorList>
    </citation>
    <scope>NUCLEOTIDE SEQUENCE</scope>
    <source>
        <strain evidence="6">USAMLcec3-2134</strain>
    </source>
</reference>
<evidence type="ECO:0000256" key="2">
    <source>
        <dbReference type="ARBA" id="ARBA00012758"/>
    </source>
</evidence>
<feature type="domain" description="Glycosyl hydrolase family 32 N-terminal" evidence="5">
    <location>
        <begin position="124"/>
        <end position="255"/>
    </location>
</feature>
<sequence length="476" mass="54692">MGETYFYRAPGARCGDVIPKFIDGKWRIFYLKSWKDPKRPDAVFGWHRMDSADLIHMGPETPVGVLGGTGDLIYAEGKWHLFACRFPEGNQEITHYVSRDESLDRWDFVEEDTFGPDGVIYSGPDWRDPRIIRREDLGEYWMLVAARANEGHAQTGCVGLCVSKDLKNWEYREPFYNPRRFAGACECPDFFRMGGWEYLVFSSYTTLFGTRYVKRRIGETGWKIPKNHRLDGRAFYAAKTADDGNRRCLFGWNPTKEEDLFGFWPKRQPGQDYRTWDWGGNMVIHQLTQQPDGDLGLCLPDGAESFFPVLSNRRMEPVTPGWRERDGQLVAAQEESCQTALCGPMPETGRFSVEMEAGEAVCAGVALHLERDLSRGYFLYVEPQRRRLVFRSWLRQSEEGGKAFPYDVELETALRIPEDGVYRMEIVTEKSAGTVWVNEEAALSFRMYDCREGEFGLFSFGKAKFSNVKAMAMAEK</sequence>
<keyword evidence="3" id="KW-0378">Hydrolase</keyword>
<evidence type="ECO:0000256" key="1">
    <source>
        <dbReference type="ARBA" id="ARBA00009902"/>
    </source>
</evidence>
<dbReference type="Proteomes" id="UP000886883">
    <property type="component" value="Unassembled WGS sequence"/>
</dbReference>
<evidence type="ECO:0000259" key="5">
    <source>
        <dbReference type="Pfam" id="PF00251"/>
    </source>
</evidence>
<dbReference type="InterPro" id="IPR001362">
    <property type="entry name" value="Glyco_hydro_32"/>
</dbReference>
<dbReference type="InterPro" id="IPR013148">
    <property type="entry name" value="Glyco_hydro_32_N"/>
</dbReference>
<evidence type="ECO:0000313" key="7">
    <source>
        <dbReference type="Proteomes" id="UP000886883"/>
    </source>
</evidence>
<gene>
    <name evidence="6" type="ORF">H9763_09785</name>
</gene>
<protein>
    <recommendedName>
        <fullName evidence="2">beta-fructofuranosidase</fullName>
        <ecNumber evidence="2">3.2.1.26</ecNumber>
    </recommendedName>
</protein>
<keyword evidence="4" id="KW-0326">Glycosidase</keyword>
<dbReference type="AlphaFoldDB" id="A0A9D2MSR0"/>
<dbReference type="Gene3D" id="2.60.120.560">
    <property type="entry name" value="Exo-inulinase, domain 1"/>
    <property type="match status" value="1"/>
</dbReference>
<dbReference type="PANTHER" id="PTHR43101">
    <property type="entry name" value="BETA-FRUCTOSIDASE"/>
    <property type="match status" value="1"/>
</dbReference>
<dbReference type="SUPFAM" id="SSF75005">
    <property type="entry name" value="Arabinanase/levansucrase/invertase"/>
    <property type="match status" value="1"/>
</dbReference>
<reference evidence="6" key="2">
    <citation type="submission" date="2021-04" db="EMBL/GenBank/DDBJ databases">
        <authorList>
            <person name="Gilroy R."/>
        </authorList>
    </citation>
    <scope>NUCLEOTIDE SEQUENCE</scope>
    <source>
        <strain evidence="6">USAMLcec3-2134</strain>
    </source>
</reference>
<organism evidence="6 7">
    <name type="scientific">Candidatus Eisenbergiella merdigallinarum</name>
    <dbReference type="NCBI Taxonomy" id="2838552"/>
    <lineage>
        <taxon>Bacteria</taxon>
        <taxon>Bacillati</taxon>
        <taxon>Bacillota</taxon>
        <taxon>Clostridia</taxon>
        <taxon>Lachnospirales</taxon>
        <taxon>Lachnospiraceae</taxon>
        <taxon>Eisenbergiella</taxon>
    </lineage>
</organism>
<dbReference type="InterPro" id="IPR051214">
    <property type="entry name" value="GH32_Enzymes"/>
</dbReference>
<evidence type="ECO:0000256" key="3">
    <source>
        <dbReference type="ARBA" id="ARBA00022801"/>
    </source>
</evidence>
<dbReference type="EC" id="3.2.1.26" evidence="2"/>
<name>A0A9D2MSR0_9FIRM</name>
<evidence type="ECO:0000313" key="6">
    <source>
        <dbReference type="EMBL" id="HJB91736.1"/>
    </source>
</evidence>